<dbReference type="Proteomes" id="UP000547458">
    <property type="component" value="Unassembled WGS sequence"/>
</dbReference>
<keyword evidence="4" id="KW-1185">Reference proteome</keyword>
<dbReference type="RefSeq" id="WP_167993155.1">
    <property type="nucleotide sequence ID" value="NZ_JAATJL010000001.1"/>
</dbReference>
<organism evidence="3 4">
    <name type="scientific">Arthrobacter pigmenti</name>
    <dbReference type="NCBI Taxonomy" id="271432"/>
    <lineage>
        <taxon>Bacteria</taxon>
        <taxon>Bacillati</taxon>
        <taxon>Actinomycetota</taxon>
        <taxon>Actinomycetes</taxon>
        <taxon>Micrococcales</taxon>
        <taxon>Micrococcaceae</taxon>
        <taxon>Arthrobacter</taxon>
    </lineage>
</organism>
<sequence length="223" mass="23214">MASLSTNTSELAFSDPQVVSDLRTFVGRARAAEDGAVRLQASSNVLAAYVCILGPRILGEATPTVLGLRTMPLDAASRLDTTVALASVADRLARMEEGDLVLSVPPTTVTETWAGVLPPRSGWRPAGTVPTDVLLDHAREGIREIAQSVPSNHGAIIVNNARGAVWGRNVAEVSTGLPAGAAFGAFALGFCVPGAQANVFTNGRWTRISTPGGHILVRRAAVL</sequence>
<dbReference type="Pfam" id="PF26572">
    <property type="entry name" value="DUF8185"/>
    <property type="match status" value="1"/>
</dbReference>
<evidence type="ECO:0000313" key="4">
    <source>
        <dbReference type="Proteomes" id="UP000547458"/>
    </source>
</evidence>
<proteinExistence type="predicted"/>
<feature type="domain" description="DUF8010" evidence="1">
    <location>
        <begin position="8"/>
        <end position="110"/>
    </location>
</feature>
<protein>
    <submittedName>
        <fullName evidence="3">Uncharacterized protein</fullName>
    </submittedName>
</protein>
<dbReference type="Pfam" id="PF26035">
    <property type="entry name" value="DUF8010"/>
    <property type="match status" value="1"/>
</dbReference>
<feature type="domain" description="DUF8185" evidence="2">
    <location>
        <begin position="118"/>
        <end position="221"/>
    </location>
</feature>
<dbReference type="AlphaFoldDB" id="A0A846RQR3"/>
<dbReference type="InterPro" id="IPR058498">
    <property type="entry name" value="DUF8185"/>
</dbReference>
<comment type="caution">
    <text evidence="3">The sequence shown here is derived from an EMBL/GenBank/DDBJ whole genome shotgun (WGS) entry which is preliminary data.</text>
</comment>
<evidence type="ECO:0000313" key="3">
    <source>
        <dbReference type="EMBL" id="NJC22507.1"/>
    </source>
</evidence>
<evidence type="ECO:0000259" key="2">
    <source>
        <dbReference type="Pfam" id="PF26572"/>
    </source>
</evidence>
<gene>
    <name evidence="3" type="ORF">BJ994_001583</name>
</gene>
<evidence type="ECO:0000259" key="1">
    <source>
        <dbReference type="Pfam" id="PF26035"/>
    </source>
</evidence>
<dbReference type="EMBL" id="JAATJL010000001">
    <property type="protein sequence ID" value="NJC22507.1"/>
    <property type="molecule type" value="Genomic_DNA"/>
</dbReference>
<name>A0A846RQR3_9MICC</name>
<dbReference type="InterPro" id="IPR058323">
    <property type="entry name" value="DUF8010"/>
</dbReference>
<accession>A0A846RQR3</accession>
<reference evidence="3 4" key="1">
    <citation type="submission" date="2020-03" db="EMBL/GenBank/DDBJ databases">
        <title>Sequencing the genomes of 1000 actinobacteria strains.</title>
        <authorList>
            <person name="Klenk H.-P."/>
        </authorList>
    </citation>
    <scope>NUCLEOTIDE SEQUENCE [LARGE SCALE GENOMIC DNA]</scope>
    <source>
        <strain evidence="3 4">DSM 16403</strain>
    </source>
</reference>